<dbReference type="STRING" id="284581.AMD01_10090"/>
<dbReference type="RefSeq" id="WP_053401276.1">
    <property type="nucleotide sequence ID" value="NZ_LILC01000013.1"/>
</dbReference>
<protein>
    <submittedName>
        <fullName evidence="2">AAA family ATPase</fullName>
    </submittedName>
</protein>
<evidence type="ECO:0000313" key="2">
    <source>
        <dbReference type="EMBL" id="KOO46205.1"/>
    </source>
</evidence>
<keyword evidence="3" id="KW-1185">Reference proteome</keyword>
<organism evidence="2 3">
    <name type="scientific">Priestia koreensis</name>
    <dbReference type="NCBI Taxonomy" id="284581"/>
    <lineage>
        <taxon>Bacteria</taxon>
        <taxon>Bacillati</taxon>
        <taxon>Bacillota</taxon>
        <taxon>Bacilli</taxon>
        <taxon>Bacillales</taxon>
        <taxon>Bacillaceae</taxon>
        <taxon>Priestia</taxon>
    </lineage>
</organism>
<dbReference type="Pfam" id="PF04326">
    <property type="entry name" value="SLFN_AlbA_2"/>
    <property type="match status" value="1"/>
</dbReference>
<proteinExistence type="predicted"/>
<comment type="caution">
    <text evidence="2">The sequence shown here is derived from an EMBL/GenBank/DDBJ whole genome shotgun (WGS) entry which is preliminary data.</text>
</comment>
<gene>
    <name evidence="2" type="ORF">AMD01_10090</name>
</gene>
<dbReference type="Gene3D" id="3.30.950.30">
    <property type="entry name" value="Schlafen, AAA domain"/>
    <property type="match status" value="1"/>
</dbReference>
<reference evidence="3" key="1">
    <citation type="submission" date="2015-08" db="EMBL/GenBank/DDBJ databases">
        <title>Fjat-14210 dsm16467.</title>
        <authorList>
            <person name="Liu B."/>
            <person name="Wang J."/>
            <person name="Zhu Y."/>
            <person name="Liu G."/>
            <person name="Chen Q."/>
            <person name="Chen Z."/>
            <person name="Lan J."/>
            <person name="Che J."/>
            <person name="Ge C."/>
            <person name="Shi H."/>
            <person name="Pan Z."/>
            <person name="Liu X."/>
        </authorList>
    </citation>
    <scope>NUCLEOTIDE SEQUENCE [LARGE SCALE GENOMIC DNA]</scope>
    <source>
        <strain evidence="3">DSM 16467</strain>
    </source>
</reference>
<dbReference type="InterPro" id="IPR007421">
    <property type="entry name" value="Schlafen_AlbA_2_dom"/>
</dbReference>
<accession>A0A0M0L548</accession>
<dbReference type="AlphaFoldDB" id="A0A0M0L548"/>
<feature type="domain" description="Schlafen AlbA-2" evidence="1">
    <location>
        <begin position="37"/>
        <end position="152"/>
    </location>
</feature>
<dbReference type="PANTHER" id="PTHR30595">
    <property type="entry name" value="GLPR-RELATED TRANSCRIPTIONAL REPRESSOR"/>
    <property type="match status" value="1"/>
</dbReference>
<name>A0A0M0L548_9BACI</name>
<dbReference type="EMBL" id="LILC01000013">
    <property type="protein sequence ID" value="KOO46205.1"/>
    <property type="molecule type" value="Genomic_DNA"/>
</dbReference>
<evidence type="ECO:0000259" key="1">
    <source>
        <dbReference type="Pfam" id="PF04326"/>
    </source>
</evidence>
<evidence type="ECO:0000313" key="3">
    <source>
        <dbReference type="Proteomes" id="UP000037558"/>
    </source>
</evidence>
<dbReference type="PANTHER" id="PTHR30595:SF6">
    <property type="entry name" value="SCHLAFEN ALBA-2 DOMAIN-CONTAINING PROTEIN"/>
    <property type="match status" value="1"/>
</dbReference>
<sequence>MIESYYSPFVGTDGRKKTIYELTFDDLHQIQKNEIEEGYQIEYKREISPTVRRKIPNIIASFANEIGGWLFFGIDEEDRSINLIEKKSYELLINNMLKDATNPIPRIVARFLTPPNEANHGVFVIWIPEGNNPPYISYGKIYRRIGSSSSPVKEIEDRYHLDRLYQKSEERMRKMEEFCTKELTIYNRKWPVHGKSYVHFGMCNMYLIPTYDLKLTSRLEPEELKQYILKKSMQKKTYTIKQNALVSMNLPFLKASYSAESIVFRNSDLMDAYDRTIAWEQFFNGSAKFHIPIPYQPSPESVIHEIQKNASNYVDEEMFFQFQYVDAKQFLSAVLGCFIEYFECMKNLSNELDEMIIVIDLDNIRNDVLYFDTTSFREFVRREGIVFSDKNKYRFNKSYLTTKLVSYDLMGLLQYFDQVINAFGLSKLTGMELFLDSMQ</sequence>
<dbReference type="InterPro" id="IPR038461">
    <property type="entry name" value="Schlafen_AlbA_2_dom_sf"/>
</dbReference>
<dbReference type="Proteomes" id="UP000037558">
    <property type="component" value="Unassembled WGS sequence"/>
</dbReference>
<dbReference type="PATRIC" id="fig|284581.3.peg.2103"/>